<reference evidence="11" key="1">
    <citation type="submission" date="2020-10" db="EMBL/GenBank/DDBJ databases">
        <title>Taxonomic study of unclassified bacteria belonging to the class Ktedonobacteria.</title>
        <authorList>
            <person name="Yabe S."/>
            <person name="Wang C.M."/>
            <person name="Zheng Y."/>
            <person name="Sakai Y."/>
            <person name="Cavaletti L."/>
            <person name="Monciardini P."/>
            <person name="Donadio S."/>
        </authorList>
    </citation>
    <scope>NUCLEOTIDE SEQUENCE</scope>
    <source>
        <strain evidence="11">SOSP1-1</strain>
    </source>
</reference>
<dbReference type="SMART" id="SM00480">
    <property type="entry name" value="POL3Bc"/>
    <property type="match status" value="1"/>
</dbReference>
<keyword evidence="7" id="KW-0239">DNA-directed DNA polymerase</keyword>
<evidence type="ECO:0000256" key="8">
    <source>
        <dbReference type="ARBA" id="ARBA00023125"/>
    </source>
</evidence>
<evidence type="ECO:0008006" key="13">
    <source>
        <dbReference type="Google" id="ProtNLM"/>
    </source>
</evidence>
<feature type="domain" description="DNA polymerase III beta sliding clamp central" evidence="10">
    <location>
        <begin position="128"/>
        <end position="239"/>
    </location>
</feature>
<dbReference type="PANTHER" id="PTHR30478">
    <property type="entry name" value="DNA POLYMERASE III SUBUNIT BETA"/>
    <property type="match status" value="1"/>
</dbReference>
<dbReference type="InterPro" id="IPR001001">
    <property type="entry name" value="DNA_polIII_beta"/>
</dbReference>
<evidence type="ECO:0000313" key="11">
    <source>
        <dbReference type="EMBL" id="GHO47620.1"/>
    </source>
</evidence>
<comment type="similarity">
    <text evidence="2">Belongs to the beta sliding clamp family.</text>
</comment>
<accession>A0A8J3MTX6</accession>
<evidence type="ECO:0000256" key="4">
    <source>
        <dbReference type="ARBA" id="ARBA00022679"/>
    </source>
</evidence>
<comment type="subcellular location">
    <subcellularLocation>
        <location evidence="1">Cytoplasm</location>
    </subcellularLocation>
</comment>
<evidence type="ECO:0000259" key="10">
    <source>
        <dbReference type="Pfam" id="PF02767"/>
    </source>
</evidence>
<evidence type="ECO:0000259" key="9">
    <source>
        <dbReference type="Pfam" id="PF00712"/>
    </source>
</evidence>
<dbReference type="Gene3D" id="3.70.10.10">
    <property type="match status" value="1"/>
</dbReference>
<dbReference type="AlphaFoldDB" id="A0A8J3MTX6"/>
<dbReference type="GO" id="GO:0003887">
    <property type="term" value="F:DNA-directed DNA polymerase activity"/>
    <property type="evidence" value="ECO:0007669"/>
    <property type="project" value="UniProtKB-KW"/>
</dbReference>
<keyword evidence="6" id="KW-0235">DNA replication</keyword>
<keyword evidence="3" id="KW-0963">Cytoplasm</keyword>
<dbReference type="PANTHER" id="PTHR30478:SF0">
    <property type="entry name" value="BETA SLIDING CLAMP"/>
    <property type="match status" value="1"/>
</dbReference>
<evidence type="ECO:0000256" key="2">
    <source>
        <dbReference type="ARBA" id="ARBA00010752"/>
    </source>
</evidence>
<name>A0A8J3MTX6_9CHLR</name>
<dbReference type="GO" id="GO:0003677">
    <property type="term" value="F:DNA binding"/>
    <property type="evidence" value="ECO:0007669"/>
    <property type="project" value="UniProtKB-KW"/>
</dbReference>
<organism evidence="11 12">
    <name type="scientific">Ktedonospora formicarum</name>
    <dbReference type="NCBI Taxonomy" id="2778364"/>
    <lineage>
        <taxon>Bacteria</taxon>
        <taxon>Bacillati</taxon>
        <taxon>Chloroflexota</taxon>
        <taxon>Ktedonobacteria</taxon>
        <taxon>Ktedonobacterales</taxon>
        <taxon>Ktedonobacteraceae</taxon>
        <taxon>Ktedonospora</taxon>
    </lineage>
</organism>
<protein>
    <recommendedName>
        <fullName evidence="13">DNA polymerase III subunit beta</fullName>
    </recommendedName>
</protein>
<dbReference type="GO" id="GO:0006271">
    <property type="term" value="P:DNA strand elongation involved in DNA replication"/>
    <property type="evidence" value="ECO:0007669"/>
    <property type="project" value="TreeGrafter"/>
</dbReference>
<evidence type="ECO:0000256" key="1">
    <source>
        <dbReference type="ARBA" id="ARBA00004496"/>
    </source>
</evidence>
<keyword evidence="5" id="KW-0548">Nucleotidyltransferase</keyword>
<dbReference type="Gene3D" id="3.10.150.10">
    <property type="entry name" value="DNA Polymerase III, subunit A, domain 2"/>
    <property type="match status" value="1"/>
</dbReference>
<evidence type="ECO:0000313" key="12">
    <source>
        <dbReference type="Proteomes" id="UP000612362"/>
    </source>
</evidence>
<dbReference type="GO" id="GO:0005737">
    <property type="term" value="C:cytoplasm"/>
    <property type="evidence" value="ECO:0007669"/>
    <property type="project" value="UniProtKB-SubCell"/>
</dbReference>
<evidence type="ECO:0000256" key="5">
    <source>
        <dbReference type="ARBA" id="ARBA00022695"/>
    </source>
</evidence>
<dbReference type="Pfam" id="PF00712">
    <property type="entry name" value="DNA_pol3_beta"/>
    <property type="match status" value="1"/>
</dbReference>
<dbReference type="InterPro" id="IPR046938">
    <property type="entry name" value="DNA_clamp_sf"/>
</dbReference>
<proteinExistence type="inferred from homology"/>
<dbReference type="InterPro" id="IPR022637">
    <property type="entry name" value="DNA_polIII_beta_cen"/>
</dbReference>
<dbReference type="Pfam" id="PF02767">
    <property type="entry name" value="DNA_pol3_beta_2"/>
    <property type="match status" value="1"/>
</dbReference>
<dbReference type="Proteomes" id="UP000612362">
    <property type="component" value="Unassembled WGS sequence"/>
</dbReference>
<evidence type="ECO:0000256" key="7">
    <source>
        <dbReference type="ARBA" id="ARBA00022932"/>
    </source>
</evidence>
<evidence type="ECO:0000256" key="6">
    <source>
        <dbReference type="ARBA" id="ARBA00022705"/>
    </source>
</evidence>
<feature type="domain" description="DNA polymerase III beta sliding clamp N-terminal" evidence="9">
    <location>
        <begin position="26"/>
        <end position="117"/>
    </location>
</feature>
<comment type="caution">
    <text evidence="11">The sequence shown here is derived from an EMBL/GenBank/DDBJ whole genome shotgun (WGS) entry which is preliminary data.</text>
</comment>
<keyword evidence="8" id="KW-0238">DNA-binding</keyword>
<keyword evidence="4" id="KW-0808">Transferase</keyword>
<dbReference type="GO" id="GO:0009360">
    <property type="term" value="C:DNA polymerase III complex"/>
    <property type="evidence" value="ECO:0007669"/>
    <property type="project" value="InterPro"/>
</dbReference>
<sequence length="257" mass="28621">MLNKSLHVRWSRLVMRFHVGARFRCWQNVHVATDGELLQVSASNGEGVSIVYRLAATIEAHGSIAFPAKLLTDYIGSLQTNPVSLALQEGTYACHISCGRSSADINGTDPSQFPVMPAFDDEQEIIVLEANQLKEMIEQVSFAATQDTSRPIFTGMYLTEKHGQLTCVAADSFRLAVRNLPVAEHLIEELLIPARVMEQLARILPKEGTVEIGVTPRRNLVRFHTPSLDFFAPLLEGTYANYQAVLPKVWRTRAVME</sequence>
<dbReference type="InterPro" id="IPR022634">
    <property type="entry name" value="DNA_polIII_beta_N"/>
</dbReference>
<dbReference type="GO" id="GO:0008408">
    <property type="term" value="F:3'-5' exonuclease activity"/>
    <property type="evidence" value="ECO:0007669"/>
    <property type="project" value="InterPro"/>
</dbReference>
<gene>
    <name evidence="11" type="ORF">KSX_57830</name>
</gene>
<dbReference type="EMBL" id="BNJF01000003">
    <property type="protein sequence ID" value="GHO47620.1"/>
    <property type="molecule type" value="Genomic_DNA"/>
</dbReference>
<keyword evidence="12" id="KW-1185">Reference proteome</keyword>
<dbReference type="SUPFAM" id="SSF55979">
    <property type="entry name" value="DNA clamp"/>
    <property type="match status" value="2"/>
</dbReference>
<evidence type="ECO:0000256" key="3">
    <source>
        <dbReference type="ARBA" id="ARBA00022490"/>
    </source>
</evidence>